<proteinExistence type="predicted"/>
<evidence type="ECO:0000256" key="1">
    <source>
        <dbReference type="ARBA" id="ARBA00004123"/>
    </source>
</evidence>
<dbReference type="GO" id="GO:0001002">
    <property type="term" value="F:RNA polymerase III type 1 promoter sequence-specific DNA binding"/>
    <property type="evidence" value="ECO:0007669"/>
    <property type="project" value="TreeGrafter"/>
</dbReference>
<evidence type="ECO:0000313" key="9">
    <source>
        <dbReference type="Proteomes" id="UP000002762"/>
    </source>
</evidence>
<keyword evidence="5" id="KW-0479">Metal-binding</keyword>
<dbReference type="EMBL" id="JH725177">
    <property type="protein sequence ID" value="EJP63233.1"/>
    <property type="molecule type" value="Genomic_DNA"/>
</dbReference>
<dbReference type="PANTHER" id="PTHR13230">
    <property type="entry name" value="GENERAL TRANSCRIPTION FACTOR IIIC, POLYPEPTIDE 5"/>
    <property type="match status" value="1"/>
</dbReference>
<protein>
    <submittedName>
        <fullName evidence="8">RNA polymerase III transcription factor subunit, putative</fullName>
    </submittedName>
</protein>
<evidence type="ECO:0000256" key="4">
    <source>
        <dbReference type="ARBA" id="ARBA00023242"/>
    </source>
</evidence>
<evidence type="ECO:0000313" key="8">
    <source>
        <dbReference type="EMBL" id="EJP63233.1"/>
    </source>
</evidence>
<accession>J5JAS2</accession>
<dbReference type="HOGENOM" id="CLU_302861_0_0_1"/>
<dbReference type="Gene3D" id="3.30.200.160">
    <property type="entry name" value="TFIIIC, subcomplex tauA, subunit Sfc1, barrel domain"/>
    <property type="match status" value="1"/>
</dbReference>
<dbReference type="Proteomes" id="UP000002762">
    <property type="component" value="Unassembled WGS sequence"/>
</dbReference>
<keyword evidence="9" id="KW-1185">Reference proteome</keyword>
<dbReference type="InParanoid" id="J5JAS2"/>
<sequence>MTSHPGNGKEASASDYSVLDSTVPGPSSTRDASSQNAPIYIIPNRKIAAVEIPAVVQNIDRAISAFGRVPSFEHVLDPQRNSVPLYLNPESPFCNPIMSHNAASHNVVLKIILPKRTGRKRKRGSSTAWEGDQEICDADQANPVCSIARQDEPKVLKRKLQDNVGRYKVDAVGVINHTHRFRGFADFYWDMSTSSFTNRYIDQVFSGDVEKMRAFTLEPGIDKSRNSDVIPPPLFTHMSLPFNYFYSQNPYVRTTADGGTVNVTAVKQVGYFISADEPTPTGPQEPPDVTDARFMEVLADLEAAFEDRPIWTRRSLLNHLGKKLDSWNELKKYLNYAAYQFKGGPWRDCVVPYGLDPRTHPKYREYQTLMFKLTKHKRPLGPAAVRTYRRPEKIEERQVPAGVTSHIFDGETYDTDGKVWQVCDITDPLLRELLDGAAVRSAWDISSGWYHGGLWAKVKAIMKTKLVAIRFGRQLTRADFVPTLQFGDMTPPRSTSTNLHLPLPNLRLTDEELIALRGRKPPKKKSQGYNVRLLGRQAASTTDDPTSVASSPSRAPMEAMENDEDSAGDSNEENDSGSEIEDHQLDQLADEYSGHDYLGPEYSAPYNYEFSGGRLSDADYAEDVYPDLEQAGSQQLFILWRGLRGGQERTSACPTGTHSPIDTPGCGRGPFARVGLLVAHIERGQCTRISSNDLNMLRETKLDFHRELAKRSDEPIKGNFANYMSAIHVPRWADVVEAPSAETPGELSEESFPELPRKELQVPQKDEGQMLPKHELQSSRVPKTQVQVDNFAKRLLSIHIESRQIESADKKMVADTDGDESLLIDMSSDHRLAAKWQTAAEACEGNLGRNASPPKSSTNLLAAKWQGAWGGKDIQAAFQKDRIKRRVTPSTEQLAAATQPAPKSLAESMDLDDPDHPYFSASAYFCTIINKYVCPKLGCGKYFDSKAMIIKHLKSPAHGDKSYQCPKCLRIFKSVEAITYHAESPGYCRIRETEQYGAFLDQLTGGIVQADTSGGNDAIKYNVDKDAIKKIFW</sequence>
<dbReference type="GO" id="GO:0006384">
    <property type="term" value="P:transcription initiation at RNA polymerase III promoter"/>
    <property type="evidence" value="ECO:0007669"/>
    <property type="project" value="InterPro"/>
</dbReference>
<dbReference type="STRING" id="655819.J5JAS2"/>
<comment type="subcellular location">
    <subcellularLocation>
        <location evidence="1">Nucleus</location>
    </subcellularLocation>
</comment>
<dbReference type="InterPro" id="IPR040454">
    <property type="entry name" value="TF_IIIC_Tfc1/Sfc1"/>
</dbReference>
<dbReference type="AlphaFoldDB" id="J5JAS2"/>
<reference evidence="8 9" key="1">
    <citation type="journal article" date="2012" name="Sci. Rep.">
        <title>Genomic perspectives on the evolution of fungal entomopathogenicity in Beauveria bassiana.</title>
        <authorList>
            <person name="Xiao G."/>
            <person name="Ying S.H."/>
            <person name="Zheng P."/>
            <person name="Wang Z.L."/>
            <person name="Zhang S."/>
            <person name="Xie X.Q."/>
            <person name="Shang Y."/>
            <person name="St Leger R.J."/>
            <person name="Zhao G.P."/>
            <person name="Wang C."/>
            <person name="Feng M.G."/>
        </authorList>
    </citation>
    <scope>NUCLEOTIDE SEQUENCE [LARGE SCALE GENOMIC DNA]</scope>
    <source>
        <strain evidence="8 9">ARSEF 2860</strain>
    </source>
</reference>
<evidence type="ECO:0000256" key="6">
    <source>
        <dbReference type="SAM" id="MobiDB-lite"/>
    </source>
</evidence>
<dbReference type="Pfam" id="PF09734">
    <property type="entry name" value="Tau95"/>
    <property type="match status" value="1"/>
</dbReference>
<organism evidence="8 9">
    <name type="scientific">Beauveria bassiana (strain ARSEF 2860)</name>
    <name type="common">White muscardine disease fungus</name>
    <name type="synonym">Tritirachium shiotae</name>
    <dbReference type="NCBI Taxonomy" id="655819"/>
    <lineage>
        <taxon>Eukaryota</taxon>
        <taxon>Fungi</taxon>
        <taxon>Dikarya</taxon>
        <taxon>Ascomycota</taxon>
        <taxon>Pezizomycotina</taxon>
        <taxon>Sordariomycetes</taxon>
        <taxon>Hypocreomycetidae</taxon>
        <taxon>Hypocreales</taxon>
        <taxon>Cordycipitaceae</taxon>
        <taxon>Beauveria</taxon>
    </lineage>
</organism>
<dbReference type="InterPro" id="IPR042536">
    <property type="entry name" value="TFIIIC_tauA_Sfc1"/>
</dbReference>
<evidence type="ECO:0000259" key="7">
    <source>
        <dbReference type="PROSITE" id="PS50157"/>
    </source>
</evidence>
<evidence type="ECO:0000256" key="5">
    <source>
        <dbReference type="PROSITE-ProRule" id="PRU00042"/>
    </source>
</evidence>
<feature type="compositionally biased region" description="Acidic residues" evidence="6">
    <location>
        <begin position="560"/>
        <end position="579"/>
    </location>
</feature>
<dbReference type="InterPro" id="IPR019136">
    <property type="entry name" value="TF_IIIC_su-5_HTH"/>
</dbReference>
<dbReference type="OrthoDB" id="5598268at2759"/>
<evidence type="ECO:0000256" key="2">
    <source>
        <dbReference type="ARBA" id="ARBA00023125"/>
    </source>
</evidence>
<gene>
    <name evidence="8" type="ORF">BBA_07833</name>
</gene>
<feature type="region of interest" description="Disordered" evidence="6">
    <location>
        <begin position="1"/>
        <end position="34"/>
    </location>
</feature>
<dbReference type="SMART" id="SM00355">
    <property type="entry name" value="ZnF_C2H2"/>
    <property type="match status" value="2"/>
</dbReference>
<keyword evidence="4" id="KW-0539">Nucleus</keyword>
<dbReference type="PANTHER" id="PTHR13230:SF5">
    <property type="entry name" value="GENERAL TRANSCRIPTION FACTOR 3C POLYPEPTIDE 5"/>
    <property type="match status" value="1"/>
</dbReference>
<evidence type="ECO:0000256" key="3">
    <source>
        <dbReference type="ARBA" id="ARBA00023163"/>
    </source>
</evidence>
<dbReference type="GO" id="GO:0000127">
    <property type="term" value="C:transcription factor TFIIIC complex"/>
    <property type="evidence" value="ECO:0007669"/>
    <property type="project" value="InterPro"/>
</dbReference>
<feature type="compositionally biased region" description="Polar residues" evidence="6">
    <location>
        <begin position="538"/>
        <end position="553"/>
    </location>
</feature>
<keyword evidence="3" id="KW-0804">Transcription</keyword>
<dbReference type="PROSITE" id="PS50157">
    <property type="entry name" value="ZINC_FINGER_C2H2_2"/>
    <property type="match status" value="1"/>
</dbReference>
<feature type="domain" description="C2H2-type" evidence="7">
    <location>
        <begin position="932"/>
        <end position="963"/>
    </location>
</feature>
<keyword evidence="2" id="KW-0238">DNA-binding</keyword>
<dbReference type="InterPro" id="IPR041499">
    <property type="entry name" value="Tfc1/Sfc1_N"/>
</dbReference>
<dbReference type="GO" id="GO:0008270">
    <property type="term" value="F:zinc ion binding"/>
    <property type="evidence" value="ECO:0007669"/>
    <property type="project" value="UniProtKB-KW"/>
</dbReference>
<feature type="region of interest" description="Disordered" evidence="6">
    <location>
        <begin position="535"/>
        <end position="580"/>
    </location>
</feature>
<dbReference type="RefSeq" id="XP_008601152.1">
    <property type="nucleotide sequence ID" value="XM_008602930.1"/>
</dbReference>
<dbReference type="Gene3D" id="3.30.160.60">
    <property type="entry name" value="Classic Zinc Finger"/>
    <property type="match status" value="1"/>
</dbReference>
<feature type="compositionally biased region" description="Polar residues" evidence="6">
    <location>
        <begin position="24"/>
        <end position="34"/>
    </location>
</feature>
<dbReference type="Pfam" id="PF17682">
    <property type="entry name" value="Tau95_N"/>
    <property type="match status" value="1"/>
</dbReference>
<keyword evidence="5" id="KW-0862">Zinc</keyword>
<dbReference type="GeneID" id="19890845"/>
<dbReference type="GO" id="GO:0001003">
    <property type="term" value="F:RNA polymerase III type 2 promoter sequence-specific DNA binding"/>
    <property type="evidence" value="ECO:0007669"/>
    <property type="project" value="TreeGrafter"/>
</dbReference>
<keyword evidence="5" id="KW-0863">Zinc-finger</keyword>
<name>J5JAS2_BEAB2</name>
<dbReference type="InterPro" id="IPR013087">
    <property type="entry name" value="Znf_C2H2_type"/>
</dbReference>
<dbReference type="GO" id="GO:0005634">
    <property type="term" value="C:nucleus"/>
    <property type="evidence" value="ECO:0007669"/>
    <property type="project" value="UniProtKB-SubCell"/>
</dbReference>
<dbReference type="PROSITE" id="PS00028">
    <property type="entry name" value="ZINC_FINGER_C2H2_1"/>
    <property type="match status" value="1"/>
</dbReference>